<sequence length="304" mass="35035">MLFENEKSLINFLDNRINQQGKGEVTIICAGHFIILPDSENKHLIPGIFETGIETGMESAQNTIGIFPIYTWKIGCGILERTKKLGQSSKLSLLVNDWQLVPRDQERRAAEPNRFRSEFYDNFKALPDIYQKVFDQHNLNLDNDLYHSENDEFYLREVGLRDRFVRYINRLFKKQSKIAIASCSLNLDDCGNVLFKKEDESSYPLLRNGRTDCIGGIAQMIMDISDKLRKDRGHSSVNFINLLPRSCIKPVNVGSEFAIETLKKNKNQRVSVINIFFNGIGPLREADFYEIYGREVVGYEFNTK</sequence>
<dbReference type="RefSeq" id="WP_244824706.1">
    <property type="nucleotide sequence ID" value="NZ_CP112998.1"/>
</dbReference>
<dbReference type="AlphaFoldDB" id="A0A9E8NAL0"/>
<accession>A0A9E8NAL0</accession>
<dbReference type="Proteomes" id="UP001164653">
    <property type="component" value="Chromosome"/>
</dbReference>
<dbReference type="KEGG" id="dpf:ON006_00255"/>
<evidence type="ECO:0000313" key="1">
    <source>
        <dbReference type="EMBL" id="WAC12398.1"/>
    </source>
</evidence>
<dbReference type="EMBL" id="CP112998">
    <property type="protein sequence ID" value="WAC12398.1"/>
    <property type="molecule type" value="Genomic_DNA"/>
</dbReference>
<proteinExistence type="predicted"/>
<name>A0A9E8NAL0_9BACT</name>
<organism evidence="1 2">
    <name type="scientific">Dyadobacter pollutisoli</name>
    <dbReference type="NCBI Taxonomy" id="2910158"/>
    <lineage>
        <taxon>Bacteria</taxon>
        <taxon>Pseudomonadati</taxon>
        <taxon>Bacteroidota</taxon>
        <taxon>Cytophagia</taxon>
        <taxon>Cytophagales</taxon>
        <taxon>Spirosomataceae</taxon>
        <taxon>Dyadobacter</taxon>
    </lineage>
</organism>
<evidence type="ECO:0000313" key="2">
    <source>
        <dbReference type="Proteomes" id="UP001164653"/>
    </source>
</evidence>
<reference evidence="1" key="1">
    <citation type="submission" date="2022-11" db="EMBL/GenBank/DDBJ databases">
        <title>Dyadobacter pollutisoli sp. nov., isolated from plastic dumped soil.</title>
        <authorList>
            <person name="Kim J.M."/>
            <person name="Kim K.R."/>
            <person name="Lee J.K."/>
            <person name="Hao L."/>
            <person name="Jeon C.O."/>
        </authorList>
    </citation>
    <scope>NUCLEOTIDE SEQUENCE</scope>
    <source>
        <strain evidence="1">U1</strain>
    </source>
</reference>
<gene>
    <name evidence="1" type="ORF">ON006_00255</name>
</gene>
<keyword evidence="2" id="KW-1185">Reference proteome</keyword>
<protein>
    <submittedName>
        <fullName evidence="1">Uncharacterized protein</fullName>
    </submittedName>
</protein>